<dbReference type="Gene3D" id="2.60.300.12">
    <property type="entry name" value="HesB-like domain"/>
    <property type="match status" value="1"/>
</dbReference>
<evidence type="ECO:0000313" key="2">
    <source>
        <dbReference type="EMBL" id="KIU21637.1"/>
    </source>
</evidence>
<sequence>MFLTISDAAKAKLTQRLTPQTKIVLDFDDGVGPFSDAGMCTLDVAFNIILCESDQITNDFDKKIDSTLGPVYIKGYTAAQMDSDMTLSVDKYLRYSLAGPSGTLDSNVGLRDLQTA</sequence>
<dbReference type="Pfam" id="PF01521">
    <property type="entry name" value="Fe-S_biosyn"/>
    <property type="match status" value="1"/>
</dbReference>
<evidence type="ECO:0000313" key="3">
    <source>
        <dbReference type="EMBL" id="KIU22128.1"/>
    </source>
</evidence>
<dbReference type="EMBL" id="JWHU01000007">
    <property type="protein sequence ID" value="KIU21637.1"/>
    <property type="molecule type" value="Genomic_DNA"/>
</dbReference>
<organism evidence="2 5">
    <name type="scientific">Weissella cibaria</name>
    <dbReference type="NCBI Taxonomy" id="137591"/>
    <lineage>
        <taxon>Bacteria</taxon>
        <taxon>Bacillati</taxon>
        <taxon>Bacillota</taxon>
        <taxon>Bacilli</taxon>
        <taxon>Lactobacillales</taxon>
        <taxon>Lactobacillaceae</taxon>
        <taxon>Weissella</taxon>
    </lineage>
</organism>
<dbReference type="InterPro" id="IPR035903">
    <property type="entry name" value="HesB-like_dom_sf"/>
</dbReference>
<dbReference type="Proteomes" id="UP000032289">
    <property type="component" value="Unassembled WGS sequence"/>
</dbReference>
<dbReference type="EMBL" id="JWHT01000044">
    <property type="protein sequence ID" value="KIU22128.1"/>
    <property type="molecule type" value="Genomic_DNA"/>
</dbReference>
<dbReference type="SUPFAM" id="SSF89360">
    <property type="entry name" value="HesB-like domain"/>
    <property type="match status" value="1"/>
</dbReference>
<comment type="caution">
    <text evidence="2">The sequence shown here is derived from an EMBL/GenBank/DDBJ whole genome shotgun (WGS) entry which is preliminary data.</text>
</comment>
<gene>
    <name evidence="3" type="ORF">ab3b_01849</name>
    <name evidence="4" type="ORF">FO435_00665</name>
    <name evidence="2" type="ORF">QX99_00719</name>
</gene>
<feature type="domain" description="Core" evidence="1">
    <location>
        <begin position="1"/>
        <end position="112"/>
    </location>
</feature>
<accession>A0A0D1LT33</accession>
<evidence type="ECO:0000313" key="5">
    <source>
        <dbReference type="Proteomes" id="UP000032287"/>
    </source>
</evidence>
<dbReference type="EMBL" id="VNHC01000002">
    <property type="protein sequence ID" value="TVV26519.1"/>
    <property type="molecule type" value="Genomic_DNA"/>
</dbReference>
<dbReference type="STRING" id="137591.AO080_01485"/>
<dbReference type="PATRIC" id="fig|137591.24.peg.1792"/>
<proteinExistence type="predicted"/>
<dbReference type="RefSeq" id="WP_043710131.1">
    <property type="nucleotide sequence ID" value="NZ_CBCSCI010000009.1"/>
</dbReference>
<evidence type="ECO:0000313" key="4">
    <source>
        <dbReference type="EMBL" id="TVV26519.1"/>
    </source>
</evidence>
<dbReference type="Proteomes" id="UP000320012">
    <property type="component" value="Unassembled WGS sequence"/>
</dbReference>
<reference evidence="4 6" key="2">
    <citation type="submission" date="2019-07" db="EMBL/GenBank/DDBJ databases">
        <title>Genome sequence of Weissella cibaria GK1.</title>
        <authorList>
            <person name="Choi H.-J."/>
        </authorList>
    </citation>
    <scope>NUCLEOTIDE SEQUENCE [LARGE SCALE GENOMIC DNA]</scope>
    <source>
        <strain evidence="4 6">GK1</strain>
    </source>
</reference>
<evidence type="ECO:0000313" key="6">
    <source>
        <dbReference type="Proteomes" id="UP000320012"/>
    </source>
</evidence>
<reference evidence="2 5" key="1">
    <citation type="journal article" date="2015" name="Microbiology (Mosc.)">
        <title>Genomics of the Weissella cibaria species with an examination of its metabolic traits.</title>
        <authorList>
            <person name="Lynch K.M."/>
            <person name="Lucid A."/>
            <person name="Arendt E.K."/>
            <person name="Sleator R.D."/>
            <person name="Lucey B."/>
            <person name="Coffey A."/>
        </authorList>
    </citation>
    <scope>NUCLEOTIDE SEQUENCE [LARGE SCALE GENOMIC DNA]</scope>
    <source>
        <strain evidence="3">AB3b</strain>
        <strain evidence="2 5">MG1</strain>
    </source>
</reference>
<dbReference type="eggNOG" id="COG4918">
    <property type="taxonomic scope" value="Bacteria"/>
</dbReference>
<protein>
    <submittedName>
        <fullName evidence="4">Iron-sulfur cluster biosynthesis family protein</fullName>
    </submittedName>
</protein>
<evidence type="ECO:0000259" key="1">
    <source>
        <dbReference type="Pfam" id="PF01521"/>
    </source>
</evidence>
<keyword evidence="5" id="KW-1185">Reference proteome</keyword>
<dbReference type="InterPro" id="IPR000361">
    <property type="entry name" value="ATAP_core_dom"/>
</dbReference>
<dbReference type="AlphaFoldDB" id="A0A0D1LT33"/>
<dbReference type="Proteomes" id="UP000032287">
    <property type="component" value="Unassembled WGS sequence"/>
</dbReference>
<name>A0A0D1LT33_9LACO</name>